<dbReference type="NCBIfam" id="TIGR02603">
    <property type="entry name" value="CxxCH_TIGR02603"/>
    <property type="match status" value="1"/>
</dbReference>
<evidence type="ECO:0000313" key="1">
    <source>
        <dbReference type="EMBL" id="XCH27886.1"/>
    </source>
</evidence>
<dbReference type="GO" id="GO:0009055">
    <property type="term" value="F:electron transfer activity"/>
    <property type="evidence" value="ECO:0007669"/>
    <property type="project" value="InterPro"/>
</dbReference>
<name>A0AAU8FV59_9BACT</name>
<protein>
    <submittedName>
        <fullName evidence="1">C-type cytochrome</fullName>
    </submittedName>
</protein>
<dbReference type="InterPro" id="IPR013427">
    <property type="entry name" value="Haem-bd_dom_put"/>
</dbReference>
<dbReference type="SUPFAM" id="SSF46626">
    <property type="entry name" value="Cytochrome c"/>
    <property type="match status" value="1"/>
</dbReference>
<dbReference type="Gene3D" id="1.10.760.10">
    <property type="entry name" value="Cytochrome c-like domain"/>
    <property type="match status" value="1"/>
</dbReference>
<organism evidence="1">
    <name type="scientific">Dyadobacter sp. 676</name>
    <dbReference type="NCBI Taxonomy" id="3088362"/>
    <lineage>
        <taxon>Bacteria</taxon>
        <taxon>Pseudomonadati</taxon>
        <taxon>Bacteroidota</taxon>
        <taxon>Cytophagia</taxon>
        <taxon>Cytophagales</taxon>
        <taxon>Spirosomataceae</taxon>
        <taxon>Dyadobacter</taxon>
    </lineage>
</organism>
<accession>A0AAU8FV59</accession>
<dbReference type="GO" id="GO:0020037">
    <property type="term" value="F:heme binding"/>
    <property type="evidence" value="ECO:0007669"/>
    <property type="project" value="InterPro"/>
</dbReference>
<dbReference type="PANTHER" id="PTHR33546:SF1">
    <property type="entry name" value="LARGE, MULTIFUNCTIONAL SECRETED PROTEIN"/>
    <property type="match status" value="1"/>
</dbReference>
<dbReference type="EMBL" id="CP159289">
    <property type="protein sequence ID" value="XCH27886.1"/>
    <property type="molecule type" value="Genomic_DNA"/>
</dbReference>
<dbReference type="AlphaFoldDB" id="A0AAU8FV59"/>
<reference evidence="1" key="1">
    <citation type="submission" date="2024-06" db="EMBL/GenBank/DDBJ databases">
        <title>Sequencing and assembly of the genome of Dyadobacter sp. strain 676, a symbiont of Cyamopsis tetragonoloba.</title>
        <authorList>
            <person name="Guro P."/>
            <person name="Sazanova A."/>
            <person name="Kuznetsova I."/>
            <person name="Belimov A."/>
            <person name="Safronova V."/>
        </authorList>
    </citation>
    <scope>NUCLEOTIDE SEQUENCE</scope>
    <source>
        <strain evidence="1">676</strain>
    </source>
</reference>
<proteinExistence type="predicted"/>
<dbReference type="PANTHER" id="PTHR33546">
    <property type="entry name" value="LARGE, MULTIFUNCTIONAL SECRETED PROTEIN-RELATED"/>
    <property type="match status" value="1"/>
</dbReference>
<dbReference type="InterPro" id="IPR036909">
    <property type="entry name" value="Cyt_c-like_dom_sf"/>
</dbReference>
<sequence length="115" mass="12698">MGPELTGSNRANLDYLLGNILDPSGEIQDDYKMVVVTTRDGRTYVGNVAKETDRQLTLRIVGQEAVNINKSDIQTREVTPSSMMPTGLLDNLSDKEVTDLIAYLRTTAQVPLTKK</sequence>
<dbReference type="GO" id="GO:0046872">
    <property type="term" value="F:metal ion binding"/>
    <property type="evidence" value="ECO:0007669"/>
    <property type="project" value="UniProtKB-KW"/>
</dbReference>
<dbReference type="RefSeq" id="WP_353723124.1">
    <property type="nucleotide sequence ID" value="NZ_CP159289.1"/>
</dbReference>
<gene>
    <name evidence="1" type="ORF">ABV298_02140</name>
</gene>